<proteinExistence type="predicted"/>
<protein>
    <submittedName>
        <fullName evidence="1">RNA ligase</fullName>
    </submittedName>
</protein>
<keyword evidence="1" id="KW-0436">Ligase</keyword>
<keyword evidence="2" id="KW-1185">Reference proteome</keyword>
<accession>A0AC61TS76</accession>
<evidence type="ECO:0000313" key="1">
    <source>
        <dbReference type="EMBL" id="UNH58437.1"/>
    </source>
</evidence>
<name>A0AC61TS76_9CAUD</name>
<dbReference type="Proteomes" id="UP000829276">
    <property type="component" value="Segment"/>
</dbReference>
<reference evidence="1" key="1">
    <citation type="submission" date="2022-02" db="EMBL/GenBank/DDBJ databases">
        <authorList>
            <person name="Nazir A."/>
            <person name="Chen Y."/>
            <person name="Liu Y."/>
        </authorList>
    </citation>
    <scope>NUCLEOTIDE SEQUENCE</scope>
</reference>
<dbReference type="EMBL" id="OM634653">
    <property type="protein sequence ID" value="UNH58437.1"/>
    <property type="molecule type" value="Genomic_DNA"/>
</dbReference>
<organism evidence="1 2">
    <name type="scientific">Bacillus phage vB_BsuS_PJN02</name>
    <dbReference type="NCBI Taxonomy" id="2920374"/>
    <lineage>
        <taxon>Viruses</taxon>
        <taxon>Duplodnaviria</taxon>
        <taxon>Heunggongvirae</taxon>
        <taxon>Uroviricota</taxon>
        <taxon>Caudoviricetes</taxon>
        <taxon>Heleneionescovirinae</taxon>
        <taxon>Zhangjivirus</taxon>
        <taxon>Zhangjivirus PJN02</taxon>
    </lineage>
</organism>
<evidence type="ECO:0000313" key="2">
    <source>
        <dbReference type="Proteomes" id="UP000829276"/>
    </source>
</evidence>
<sequence>MDNLKTILYSKLPTMTVEEYERYLEESRNGYININIHPEDGNIKILCYTPLTVFERRWNHETMTARGLIIDTSDINNGLIYILAKPFEKFFNYGENPEYEKDIDFTKIESVMEKMDGSLGISYFFNNEIRFATKGSFTSDQAIKATEMWKEKYSQNEDISLYCHAPVTYLVEIIYPENRVVVDYKDDECLVMLGTYYLFGYLPEHDADYEDVEWEAYRLDMPLAKQYKYTLEEMVQMKDKLSANEEGWVIRFANNKRLKIKGNEYLQVHRLMHGLSTKAKYKAWAENRIDEYIMALPEEFRPEIENFKNKIDRIYNVQSRLIKLTFNRIKKSMKTVNDKKEFALFVTKNIPSELQKYMFTIYDTGVFPEQMLKEEIYRNYGEYEEDLN</sequence>